<proteinExistence type="predicted"/>
<dbReference type="RefSeq" id="WP_377186159.1">
    <property type="nucleotide sequence ID" value="NZ_JBHUPD010000002.1"/>
</dbReference>
<sequence length="153" mass="16931">MTSLSEEQQERLDIISHKLKFMEQRPTVAIIKTLDPIVLAADEMKDLVATAGGVLIEGDEQTLLALNPDVIMLMPNDMPIAETMSNMDTLLQLPGFAGLKAVKNNRLYIVDSAMVVNDAAENAVDTIEMLAEIIYPKQFIFGYEGNGWIKFSV</sequence>
<dbReference type="PROSITE" id="PS50983">
    <property type="entry name" value="FE_B12_PBP"/>
    <property type="match status" value="1"/>
</dbReference>
<feature type="domain" description="Fe/B12 periplasmic-binding" evidence="1">
    <location>
        <begin position="1"/>
        <end position="138"/>
    </location>
</feature>
<dbReference type="PANTHER" id="PTHR42860:SF1">
    <property type="entry name" value="VITAMIN B12-BINDING PROTEIN"/>
    <property type="match status" value="1"/>
</dbReference>
<dbReference type="InterPro" id="IPR002491">
    <property type="entry name" value="ABC_transptr_periplasmic_BD"/>
</dbReference>
<dbReference type="Proteomes" id="UP001597557">
    <property type="component" value="Unassembled WGS sequence"/>
</dbReference>
<dbReference type="EMBL" id="JBHUPD010000002">
    <property type="protein sequence ID" value="MFD2873430.1"/>
    <property type="molecule type" value="Genomic_DNA"/>
</dbReference>
<reference evidence="3" key="1">
    <citation type="journal article" date="2019" name="Int. J. Syst. Evol. Microbiol.">
        <title>The Global Catalogue of Microorganisms (GCM) 10K type strain sequencing project: providing services to taxonomists for standard genome sequencing and annotation.</title>
        <authorList>
            <consortium name="The Broad Institute Genomics Platform"/>
            <consortium name="The Broad Institute Genome Sequencing Center for Infectious Disease"/>
            <person name="Wu L."/>
            <person name="Ma J."/>
        </authorList>
    </citation>
    <scope>NUCLEOTIDE SEQUENCE [LARGE SCALE GENOMIC DNA]</scope>
    <source>
        <strain evidence="3">KCTC 22437</strain>
    </source>
</reference>
<gene>
    <name evidence="2" type="ORF">ACFS5N_13175</name>
</gene>
<dbReference type="InterPro" id="IPR051030">
    <property type="entry name" value="Vitamin_B12-ABC_binding"/>
</dbReference>
<evidence type="ECO:0000313" key="3">
    <source>
        <dbReference type="Proteomes" id="UP001597557"/>
    </source>
</evidence>
<evidence type="ECO:0000259" key="1">
    <source>
        <dbReference type="PROSITE" id="PS50983"/>
    </source>
</evidence>
<accession>A0ABW5YDT3</accession>
<evidence type="ECO:0000313" key="2">
    <source>
        <dbReference type="EMBL" id="MFD2873430.1"/>
    </source>
</evidence>
<dbReference type="PANTHER" id="PTHR42860">
    <property type="entry name" value="VITAMIN B12-BINDING PROTEIN"/>
    <property type="match status" value="1"/>
</dbReference>
<name>A0ABW5YDT3_9SPHI</name>
<organism evidence="2 3">
    <name type="scientific">Mucilaginibacter ximonensis</name>
    <dbReference type="NCBI Taxonomy" id="538021"/>
    <lineage>
        <taxon>Bacteria</taxon>
        <taxon>Pseudomonadati</taxon>
        <taxon>Bacteroidota</taxon>
        <taxon>Sphingobacteriia</taxon>
        <taxon>Sphingobacteriales</taxon>
        <taxon>Sphingobacteriaceae</taxon>
        <taxon>Mucilaginibacter</taxon>
    </lineage>
</organism>
<dbReference type="SUPFAM" id="SSF53807">
    <property type="entry name" value="Helical backbone' metal receptor"/>
    <property type="match status" value="1"/>
</dbReference>
<comment type="caution">
    <text evidence="2">The sequence shown here is derived from an EMBL/GenBank/DDBJ whole genome shotgun (WGS) entry which is preliminary data.</text>
</comment>
<keyword evidence="3" id="KW-1185">Reference proteome</keyword>
<dbReference type="Gene3D" id="3.40.50.1980">
    <property type="entry name" value="Nitrogenase molybdenum iron protein domain"/>
    <property type="match status" value="1"/>
</dbReference>
<protein>
    <submittedName>
        <fullName evidence="2">ABC transporter substrate-binding protein</fullName>
    </submittedName>
</protein>